<organism evidence="2 3">
    <name type="scientific">Gynuella sunshinyii YC6258</name>
    <dbReference type="NCBI Taxonomy" id="1445510"/>
    <lineage>
        <taxon>Bacteria</taxon>
        <taxon>Pseudomonadati</taxon>
        <taxon>Pseudomonadota</taxon>
        <taxon>Gammaproteobacteria</taxon>
        <taxon>Oceanospirillales</taxon>
        <taxon>Saccharospirillaceae</taxon>
        <taxon>Gynuella</taxon>
    </lineage>
</organism>
<dbReference type="PANTHER" id="PTHR30006:SF2">
    <property type="entry name" value="ABC TRANSPORTER SUBSTRATE-BINDING PROTEIN"/>
    <property type="match status" value="1"/>
</dbReference>
<dbReference type="Proteomes" id="UP000032266">
    <property type="component" value="Chromosome"/>
</dbReference>
<dbReference type="STRING" id="1445510.YC6258_03000"/>
<reference evidence="2 3" key="1">
    <citation type="submission" date="2014-01" db="EMBL/GenBank/DDBJ databases">
        <title>Full genme sequencing of cellulolytic bacterium Gynuella sunshinyii YC6258T gen. nov., sp. nov.</title>
        <authorList>
            <person name="Khan H."/>
            <person name="Chung E.J."/>
            <person name="Chung Y.R."/>
        </authorList>
    </citation>
    <scope>NUCLEOTIDE SEQUENCE [LARGE SCALE GENOMIC DNA]</scope>
    <source>
        <strain evidence="2 3">YC6258</strain>
    </source>
</reference>
<evidence type="ECO:0000256" key="1">
    <source>
        <dbReference type="ARBA" id="ARBA00022729"/>
    </source>
</evidence>
<dbReference type="EMBL" id="CP007142">
    <property type="protein sequence ID" value="AJQ95038.1"/>
    <property type="molecule type" value="Genomic_DNA"/>
</dbReference>
<dbReference type="GO" id="GO:0030288">
    <property type="term" value="C:outer membrane-bounded periplasmic space"/>
    <property type="evidence" value="ECO:0007669"/>
    <property type="project" value="TreeGrafter"/>
</dbReference>
<dbReference type="GO" id="GO:0030975">
    <property type="term" value="F:thiamine binding"/>
    <property type="evidence" value="ECO:0007669"/>
    <property type="project" value="TreeGrafter"/>
</dbReference>
<dbReference type="Gene3D" id="3.40.190.10">
    <property type="entry name" value="Periplasmic binding protein-like II"/>
    <property type="match status" value="2"/>
</dbReference>
<proteinExistence type="predicted"/>
<dbReference type="AlphaFoldDB" id="A0A0C5VNQ9"/>
<dbReference type="HOGENOM" id="CLU_026974_0_0_6"/>
<keyword evidence="3" id="KW-1185">Reference proteome</keyword>
<protein>
    <submittedName>
        <fullName evidence="2">ABC-type Fe3+ transport system, periplasmic component</fullName>
    </submittedName>
</protein>
<dbReference type="PANTHER" id="PTHR30006">
    <property type="entry name" value="THIAMINE-BINDING PERIPLASMIC PROTEIN-RELATED"/>
    <property type="match status" value="1"/>
</dbReference>
<gene>
    <name evidence="2" type="ORF">YC6258_03000</name>
</gene>
<dbReference type="GO" id="GO:0015888">
    <property type="term" value="P:thiamine transport"/>
    <property type="evidence" value="ECO:0007669"/>
    <property type="project" value="TreeGrafter"/>
</dbReference>
<keyword evidence="1" id="KW-0732">Signal</keyword>
<accession>A0A0C5VNQ9</accession>
<evidence type="ECO:0000313" key="3">
    <source>
        <dbReference type="Proteomes" id="UP000032266"/>
    </source>
</evidence>
<dbReference type="KEGG" id="gsn:YC6258_03000"/>
<sequence>MQLYSALPEVQIQAIVAQFENYYPNIKIHLYQSGTEGILQRIREDKEHGGSEADVLWLADFSSAEELKAEQFLKPYKSQYLDHIYPLFVEPEYYYTGGQVLNMVVVYNKEKIRIKPVNYMSLTDPALYGCVAIVNPEVSGAAKYTLTSLMNDPGYGVKYFDELTANGLLMVQSNSQLSKMIADGDIVAGISIDTTVRSLLEHSDGLPIDYVYPMDGTIIIAAPLALTRSCHECEAAQVFIDWLLSHSGQAFMSRELGTMSVRDDVPLPGGVPTLDRLHFFPSEPRQVLENSSSVVENIAKRELPEHAPGKKCD</sequence>
<evidence type="ECO:0000313" key="2">
    <source>
        <dbReference type="EMBL" id="AJQ95038.1"/>
    </source>
</evidence>
<dbReference type="SUPFAM" id="SSF53850">
    <property type="entry name" value="Periplasmic binding protein-like II"/>
    <property type="match status" value="1"/>
</dbReference>
<name>A0A0C5VNQ9_9GAMM</name>
<dbReference type="Pfam" id="PF13531">
    <property type="entry name" value="SBP_bac_11"/>
    <property type="match status" value="1"/>
</dbReference>
<dbReference type="GO" id="GO:0030976">
    <property type="term" value="F:thiamine pyrophosphate binding"/>
    <property type="evidence" value="ECO:0007669"/>
    <property type="project" value="TreeGrafter"/>
</dbReference>